<dbReference type="InterPro" id="IPR050553">
    <property type="entry name" value="Thioredoxin_ResA/DsbE_sf"/>
</dbReference>
<dbReference type="PROSITE" id="PS51352">
    <property type="entry name" value="THIOREDOXIN_2"/>
    <property type="match status" value="1"/>
</dbReference>
<evidence type="ECO:0000313" key="6">
    <source>
        <dbReference type="EMBL" id="RZS75707.1"/>
    </source>
</evidence>
<evidence type="ECO:0000259" key="5">
    <source>
        <dbReference type="PROSITE" id="PS51352"/>
    </source>
</evidence>
<evidence type="ECO:0000256" key="4">
    <source>
        <dbReference type="ARBA" id="ARBA00023284"/>
    </source>
</evidence>
<dbReference type="OrthoDB" id="983020at2"/>
<dbReference type="GO" id="GO:0017004">
    <property type="term" value="P:cytochrome complex assembly"/>
    <property type="evidence" value="ECO:0007669"/>
    <property type="project" value="UniProtKB-KW"/>
</dbReference>
<dbReference type="Gene3D" id="3.40.30.10">
    <property type="entry name" value="Glutaredoxin"/>
    <property type="match status" value="1"/>
</dbReference>
<dbReference type="SUPFAM" id="SSF52833">
    <property type="entry name" value="Thioredoxin-like"/>
    <property type="match status" value="1"/>
</dbReference>
<organism evidence="6 7">
    <name type="scientific">Pseudobacter ginsenosidimutans</name>
    <dbReference type="NCBI Taxonomy" id="661488"/>
    <lineage>
        <taxon>Bacteria</taxon>
        <taxon>Pseudomonadati</taxon>
        <taxon>Bacteroidota</taxon>
        <taxon>Chitinophagia</taxon>
        <taxon>Chitinophagales</taxon>
        <taxon>Chitinophagaceae</taxon>
        <taxon>Pseudobacter</taxon>
    </lineage>
</organism>
<keyword evidence="4" id="KW-0676">Redox-active center</keyword>
<reference evidence="6 7" key="1">
    <citation type="submission" date="2019-02" db="EMBL/GenBank/DDBJ databases">
        <title>Genomic Encyclopedia of Type Strains, Phase IV (KMG-IV): sequencing the most valuable type-strain genomes for metagenomic binning, comparative biology and taxonomic classification.</title>
        <authorList>
            <person name="Goeker M."/>
        </authorList>
    </citation>
    <scope>NUCLEOTIDE SEQUENCE [LARGE SCALE GENOMIC DNA]</scope>
    <source>
        <strain evidence="6 7">DSM 18116</strain>
    </source>
</reference>
<dbReference type="Pfam" id="PF00578">
    <property type="entry name" value="AhpC-TSA"/>
    <property type="match status" value="1"/>
</dbReference>
<dbReference type="InterPro" id="IPR017937">
    <property type="entry name" value="Thioredoxin_CS"/>
</dbReference>
<dbReference type="GO" id="GO:0016491">
    <property type="term" value="F:oxidoreductase activity"/>
    <property type="evidence" value="ECO:0007669"/>
    <property type="project" value="InterPro"/>
</dbReference>
<evidence type="ECO:0000313" key="7">
    <source>
        <dbReference type="Proteomes" id="UP000293874"/>
    </source>
</evidence>
<keyword evidence="7" id="KW-1185">Reference proteome</keyword>
<dbReference type="EMBL" id="SGXA01000001">
    <property type="protein sequence ID" value="RZS75707.1"/>
    <property type="molecule type" value="Genomic_DNA"/>
</dbReference>
<dbReference type="AlphaFoldDB" id="A0A4V2F216"/>
<dbReference type="PANTHER" id="PTHR42852">
    <property type="entry name" value="THIOL:DISULFIDE INTERCHANGE PROTEIN DSBE"/>
    <property type="match status" value="1"/>
</dbReference>
<dbReference type="InterPro" id="IPR000866">
    <property type="entry name" value="AhpC/TSA"/>
</dbReference>
<accession>A0A4V2F216</accession>
<dbReference type="InterPro" id="IPR013766">
    <property type="entry name" value="Thioredoxin_domain"/>
</dbReference>
<gene>
    <name evidence="6" type="ORF">EV199_1580</name>
</gene>
<comment type="caution">
    <text evidence="6">The sequence shown here is derived from an EMBL/GenBank/DDBJ whole genome shotgun (WGS) entry which is preliminary data.</text>
</comment>
<name>A0A4V2F216_9BACT</name>
<comment type="subcellular location">
    <subcellularLocation>
        <location evidence="1">Cell envelope</location>
    </subcellularLocation>
</comment>
<keyword evidence="3" id="KW-1015">Disulfide bond</keyword>
<dbReference type="RefSeq" id="WP_130540051.1">
    <property type="nucleotide sequence ID" value="NZ_CP042431.1"/>
</dbReference>
<dbReference type="InterPro" id="IPR036249">
    <property type="entry name" value="Thioredoxin-like_sf"/>
</dbReference>
<dbReference type="PANTHER" id="PTHR42852:SF6">
    <property type="entry name" value="THIOL:DISULFIDE INTERCHANGE PROTEIN DSBE"/>
    <property type="match status" value="1"/>
</dbReference>
<keyword evidence="2" id="KW-0201">Cytochrome c-type biogenesis</keyword>
<dbReference type="Proteomes" id="UP000293874">
    <property type="component" value="Unassembled WGS sequence"/>
</dbReference>
<dbReference type="PROSITE" id="PS00194">
    <property type="entry name" value="THIOREDOXIN_1"/>
    <property type="match status" value="1"/>
</dbReference>
<feature type="domain" description="Thioredoxin" evidence="5">
    <location>
        <begin position="232"/>
        <end position="370"/>
    </location>
</feature>
<dbReference type="CDD" id="cd02966">
    <property type="entry name" value="TlpA_like_family"/>
    <property type="match status" value="1"/>
</dbReference>
<dbReference type="GO" id="GO:0016209">
    <property type="term" value="F:antioxidant activity"/>
    <property type="evidence" value="ECO:0007669"/>
    <property type="project" value="InterPro"/>
</dbReference>
<sequence>MMKRIWMLQVLILLVIANATAQKFKLNGKLGKKAEGQKLMLSWQKGNTYHADSAIVKNGKFTIAGELVDPVKGYLRVVKADADEQQDTDNAELFLEPGNITLIAVNGRLGSATIKGGPGQSDFIELQKRLRPANDKVALIIDSMASGFGINEEVIRRFQKSYHDIYAEMRVTKAAFVADYPDSYLSLDLVREQSAIIEYEKFGPLFYTLSERLRKTASANAMEARLEIAKKTAIGQPAMDFVLNDTTGTPLSLSSLKGKYVLVDFWASWCGPCRQENPYLVKAYEKFSNSGFQILSVSIDTQKPAWLKAIREDGLNWLHASDLKGGKGEVARMYDIRAVPQNFLVDPNGVIIAKNLRSQQLEEKLNEVLK</sequence>
<proteinExistence type="predicted"/>
<evidence type="ECO:0000256" key="1">
    <source>
        <dbReference type="ARBA" id="ARBA00004196"/>
    </source>
</evidence>
<dbReference type="GO" id="GO:0030313">
    <property type="term" value="C:cell envelope"/>
    <property type="evidence" value="ECO:0007669"/>
    <property type="project" value="UniProtKB-SubCell"/>
</dbReference>
<evidence type="ECO:0000256" key="2">
    <source>
        <dbReference type="ARBA" id="ARBA00022748"/>
    </source>
</evidence>
<evidence type="ECO:0000256" key="3">
    <source>
        <dbReference type="ARBA" id="ARBA00023157"/>
    </source>
</evidence>
<protein>
    <submittedName>
        <fullName evidence="6">Peroxiredoxin</fullName>
    </submittedName>
</protein>
<dbReference type="Pfam" id="PF14289">
    <property type="entry name" value="DUF4369"/>
    <property type="match status" value="1"/>
</dbReference>
<dbReference type="InterPro" id="IPR025380">
    <property type="entry name" value="DUF4369"/>
</dbReference>